<comment type="caution">
    <text evidence="2">The sequence shown here is derived from an EMBL/GenBank/DDBJ whole genome shotgun (WGS) entry which is preliminary data.</text>
</comment>
<dbReference type="AlphaFoldDB" id="A0A423HGZ6"/>
<protein>
    <recommendedName>
        <fullName evidence="4">DUF3077 domain-containing protein</fullName>
    </recommendedName>
</protein>
<dbReference type="RefSeq" id="WP_123360202.1">
    <property type="nucleotide sequence ID" value="NZ_MOBM01000039.1"/>
</dbReference>
<gene>
    <name evidence="2" type="ORF">BK662_26185</name>
</gene>
<evidence type="ECO:0000256" key="1">
    <source>
        <dbReference type="SAM" id="MobiDB-lite"/>
    </source>
</evidence>
<dbReference type="EMBL" id="MOBM01000039">
    <property type="protein sequence ID" value="RON12502.1"/>
    <property type="molecule type" value="Genomic_DNA"/>
</dbReference>
<name>A0A423HGZ6_9PSED</name>
<sequence length="119" mass="13005">MFKPTPNPPETDPASPYESLDSKKLHEAADRALDYYLNPPIPKDTPRKPSTIYHVGTEVDNETLLVNACASLASASVMLSDFAGLVDGPYRNTMLGIQQVVMLGELAVNRVLDNFDPQS</sequence>
<proteinExistence type="predicted"/>
<reference evidence="2 3" key="1">
    <citation type="submission" date="2016-10" db="EMBL/GenBank/DDBJ databases">
        <title>Comparative genome analysis of multiple Pseudomonas spp. focuses on biocontrol and plant growth promoting traits.</title>
        <authorList>
            <person name="Tao X.-Y."/>
            <person name="Taylor C.G."/>
        </authorList>
    </citation>
    <scope>NUCLEOTIDE SEQUENCE [LARGE SCALE GENOMIC DNA]</scope>
    <source>
        <strain evidence="2 3">36C6</strain>
    </source>
</reference>
<evidence type="ECO:0000313" key="3">
    <source>
        <dbReference type="Proteomes" id="UP000284002"/>
    </source>
</evidence>
<evidence type="ECO:0000313" key="2">
    <source>
        <dbReference type="EMBL" id="RON12502.1"/>
    </source>
</evidence>
<dbReference type="Proteomes" id="UP000284002">
    <property type="component" value="Unassembled WGS sequence"/>
</dbReference>
<evidence type="ECO:0008006" key="4">
    <source>
        <dbReference type="Google" id="ProtNLM"/>
    </source>
</evidence>
<organism evidence="2 3">
    <name type="scientific">Pseudomonas frederiksbergensis</name>
    <dbReference type="NCBI Taxonomy" id="104087"/>
    <lineage>
        <taxon>Bacteria</taxon>
        <taxon>Pseudomonadati</taxon>
        <taxon>Pseudomonadota</taxon>
        <taxon>Gammaproteobacteria</taxon>
        <taxon>Pseudomonadales</taxon>
        <taxon>Pseudomonadaceae</taxon>
        <taxon>Pseudomonas</taxon>
    </lineage>
</organism>
<feature type="compositionally biased region" description="Pro residues" evidence="1">
    <location>
        <begin position="1"/>
        <end position="11"/>
    </location>
</feature>
<dbReference type="Pfam" id="PF19619">
    <property type="entry name" value="DUF6124"/>
    <property type="match status" value="1"/>
</dbReference>
<feature type="region of interest" description="Disordered" evidence="1">
    <location>
        <begin position="1"/>
        <end position="21"/>
    </location>
</feature>
<accession>A0A423HGZ6</accession>